<dbReference type="PROSITE" id="PS00775">
    <property type="entry name" value="GLYCOSYL_HYDROL_F3"/>
    <property type="match status" value="1"/>
</dbReference>
<feature type="signal peptide" evidence="11">
    <location>
        <begin position="1"/>
        <end position="19"/>
    </location>
</feature>
<dbReference type="GO" id="GO:0008422">
    <property type="term" value="F:beta-glucosidase activity"/>
    <property type="evidence" value="ECO:0007669"/>
    <property type="project" value="UniProtKB-EC"/>
</dbReference>
<dbReference type="Pfam" id="PF00933">
    <property type="entry name" value="Glyco_hydro_3"/>
    <property type="match status" value="1"/>
</dbReference>
<evidence type="ECO:0000256" key="1">
    <source>
        <dbReference type="ARBA" id="ARBA00000448"/>
    </source>
</evidence>
<dbReference type="InterPro" id="IPR036962">
    <property type="entry name" value="Glyco_hydro_3_N_sf"/>
</dbReference>
<dbReference type="FunFam" id="2.60.40.10:FF:000495">
    <property type="entry name" value="Periplasmic beta-glucosidase"/>
    <property type="match status" value="1"/>
</dbReference>
<dbReference type="Pfam" id="PF01915">
    <property type="entry name" value="Glyco_hydro_3_C"/>
    <property type="match status" value="1"/>
</dbReference>
<dbReference type="FunFam" id="3.20.20.300:FF:000005">
    <property type="entry name" value="Periplasmic beta-glucosidase"/>
    <property type="match status" value="1"/>
</dbReference>
<keyword evidence="6 10" id="KW-0326">Glycosidase</keyword>
<dbReference type="InterPro" id="IPR019800">
    <property type="entry name" value="Glyco_hydro_3_AS"/>
</dbReference>
<accession>A0A7M2J9X1</accession>
<dbReference type="PRINTS" id="PR00133">
    <property type="entry name" value="GLHYDRLASE3"/>
</dbReference>
<evidence type="ECO:0000256" key="9">
    <source>
        <dbReference type="ARBA" id="ARBA00032594"/>
    </source>
</evidence>
<dbReference type="SMART" id="SM01217">
    <property type="entry name" value="Fn3_like"/>
    <property type="match status" value="1"/>
</dbReference>
<dbReference type="InterPro" id="IPR013783">
    <property type="entry name" value="Ig-like_fold"/>
</dbReference>
<dbReference type="SUPFAM" id="SSF52279">
    <property type="entry name" value="Beta-D-glucan exohydrolase, C-terminal domain"/>
    <property type="match status" value="1"/>
</dbReference>
<evidence type="ECO:0000313" key="14">
    <source>
        <dbReference type="Proteomes" id="UP000593833"/>
    </source>
</evidence>
<comment type="similarity">
    <text evidence="2 10">Belongs to the glycosyl hydrolase 3 family.</text>
</comment>
<comment type="catalytic activity">
    <reaction evidence="1">
        <text>Hydrolysis of terminal, non-reducing beta-D-glucosyl residues with release of beta-D-glucose.</text>
        <dbReference type="EC" id="3.2.1.21"/>
    </reaction>
</comment>
<dbReference type="InterPro" id="IPR001764">
    <property type="entry name" value="Glyco_hydro_3_N"/>
</dbReference>
<dbReference type="EMBL" id="CP063233">
    <property type="protein sequence ID" value="QOU06435.1"/>
    <property type="molecule type" value="Genomic_DNA"/>
</dbReference>
<evidence type="ECO:0000256" key="10">
    <source>
        <dbReference type="RuleBase" id="RU361161"/>
    </source>
</evidence>
<evidence type="ECO:0000259" key="12">
    <source>
        <dbReference type="SMART" id="SM01217"/>
    </source>
</evidence>
<evidence type="ECO:0000256" key="7">
    <source>
        <dbReference type="ARBA" id="ARBA00031448"/>
    </source>
</evidence>
<dbReference type="InterPro" id="IPR017853">
    <property type="entry name" value="GH"/>
</dbReference>
<dbReference type="Proteomes" id="UP000593833">
    <property type="component" value="Chromosome"/>
</dbReference>
<proteinExistence type="inferred from homology"/>
<dbReference type="InterPro" id="IPR036881">
    <property type="entry name" value="Glyco_hydro_3_C_sf"/>
</dbReference>
<evidence type="ECO:0000256" key="6">
    <source>
        <dbReference type="ARBA" id="ARBA00023295"/>
    </source>
</evidence>
<name>A0A7M2J9X1_PSEFL</name>
<evidence type="ECO:0000256" key="8">
    <source>
        <dbReference type="ARBA" id="ARBA00032194"/>
    </source>
</evidence>
<feature type="domain" description="Fibronectin type III-like" evidence="12">
    <location>
        <begin position="651"/>
        <end position="720"/>
    </location>
</feature>
<reference evidence="13 14" key="1">
    <citation type="submission" date="2020-10" db="EMBL/GenBank/DDBJ databases">
        <title>Complete genome sequence of a novel Pseudomonas fluorescens strain isolated from the flower of kumarahou (Pomaderris kumeraho).</title>
        <authorList>
            <person name="Summers M.C."/>
            <person name="Nowak V."/>
            <person name="Fairhurst M.J."/>
            <person name="Owen J.G."/>
            <person name="Gerth M.L."/>
            <person name="Patrick W.M."/>
        </authorList>
    </citation>
    <scope>NUCLEOTIDE SEQUENCE [LARGE SCALE GENOMIC DNA]</scope>
    <source>
        <strain evidence="13 14">KF1</strain>
    </source>
</reference>
<evidence type="ECO:0000256" key="4">
    <source>
        <dbReference type="ARBA" id="ARBA00022729"/>
    </source>
</evidence>
<dbReference type="RefSeq" id="WP_193690227.1">
    <property type="nucleotide sequence ID" value="NZ_CP063233.1"/>
</dbReference>
<gene>
    <name evidence="13" type="ORF">IM720_06890</name>
</gene>
<dbReference type="GO" id="GO:0009251">
    <property type="term" value="P:glucan catabolic process"/>
    <property type="evidence" value="ECO:0007669"/>
    <property type="project" value="TreeGrafter"/>
</dbReference>
<dbReference type="SUPFAM" id="SSF51445">
    <property type="entry name" value="(Trans)glycosidases"/>
    <property type="match status" value="1"/>
</dbReference>
<dbReference type="Pfam" id="PF14310">
    <property type="entry name" value="Fn3-like"/>
    <property type="match status" value="1"/>
</dbReference>
<dbReference type="InterPro" id="IPR051915">
    <property type="entry name" value="Cellulose_Degrad_GH3"/>
</dbReference>
<feature type="chain" id="PRO_5030924395" description="beta-glucosidase" evidence="11">
    <location>
        <begin position="20"/>
        <end position="749"/>
    </location>
</feature>
<sequence>MAIRLVALLLVCLALSASAQTDPVELLLAQMTLEEKAGQLTQLATVDTVTGPAIDQGSLTHPPMQTVGSVLGIYGAERTRQLQQSVVEGSRLHIPLLFAFDVIHGFRTLFPVPLAEAAAWDPDLSQRTARAAAMEASASGLHWTFAPMLDITRDPRWGRVVEGAGEDPFLGSALAVARVRGTHGDGPPNTSFMLSTAKHFVAYGAAEGGRDYNSADLSQRTLQEVYLPPFQAAVEAGADAVMPGFEELAGVPMHSNAPLLKGLLRGQWGFTGIIVSDWMGVHELIPHGVAASPADATRKALNAGVEIDMVSQSYSRNLPDLVRNGQVSLTTVDEAVRHILRAKQRLGLFENPYRYSDPARERAQTLTPQTRALAREAAQKSIVLLKNSGALLPLPKDLHSLLVVGSLATDAHATLGAWALAGNANDSVTILEGIQRTVSPATQVTYVPGASPTSLDTQGIAAAQQAAQKADVVVAVLGETADMSGEAASRADLGLPGAQDALVQTLLETGKPVVIILMNGRPLSLSNSAQQATTILESWFLGSEMGQGVADVLFGDVNPSGKLPITFARSVGQVPIYYGYRNSGRPATGQNPYESTYLDLPSTPAYAFGFGLSYTTFAYSAPQLSTKRLASTQSLNVRVTVTNTGQRAGDEIVQLYLRDDVASVARPVRRLRGFRKVHLAPGEARIVEFTLGPEDFALLDDDLLPVVEAGTFTLFVGGSSTTDNQATFEVTDSRRLHALGPAIPRQLRR</sequence>
<evidence type="ECO:0000256" key="2">
    <source>
        <dbReference type="ARBA" id="ARBA00005336"/>
    </source>
</evidence>
<evidence type="ECO:0000256" key="11">
    <source>
        <dbReference type="SAM" id="SignalP"/>
    </source>
</evidence>
<organism evidence="13 14">
    <name type="scientific">Pseudomonas fluorescens</name>
    <dbReference type="NCBI Taxonomy" id="294"/>
    <lineage>
        <taxon>Bacteria</taxon>
        <taxon>Pseudomonadati</taxon>
        <taxon>Pseudomonadota</taxon>
        <taxon>Gammaproteobacteria</taxon>
        <taxon>Pseudomonadales</taxon>
        <taxon>Pseudomonadaceae</taxon>
        <taxon>Pseudomonas</taxon>
    </lineage>
</organism>
<protein>
    <recommendedName>
        <fullName evidence="3">beta-glucosidase</fullName>
        <ecNumber evidence="3">3.2.1.21</ecNumber>
    </recommendedName>
    <alternativeName>
        <fullName evidence="9">Beta-D-glucoside glucohydrolase</fullName>
    </alternativeName>
    <alternativeName>
        <fullName evidence="7">Cellobiase</fullName>
    </alternativeName>
    <alternativeName>
        <fullName evidence="8">Gentiobiase</fullName>
    </alternativeName>
</protein>
<dbReference type="EC" id="3.2.1.21" evidence="3"/>
<dbReference type="Gene3D" id="3.20.20.300">
    <property type="entry name" value="Glycoside hydrolase, family 3, N-terminal domain"/>
    <property type="match status" value="1"/>
</dbReference>
<dbReference type="PANTHER" id="PTHR30620">
    <property type="entry name" value="PERIPLASMIC BETA-GLUCOSIDASE-RELATED"/>
    <property type="match status" value="1"/>
</dbReference>
<keyword evidence="4 11" id="KW-0732">Signal</keyword>
<evidence type="ECO:0000256" key="3">
    <source>
        <dbReference type="ARBA" id="ARBA00012744"/>
    </source>
</evidence>
<evidence type="ECO:0000313" key="13">
    <source>
        <dbReference type="EMBL" id="QOU06435.1"/>
    </source>
</evidence>
<dbReference type="InterPro" id="IPR002772">
    <property type="entry name" value="Glyco_hydro_3_C"/>
</dbReference>
<dbReference type="PANTHER" id="PTHR30620:SF16">
    <property type="entry name" value="LYSOSOMAL BETA GLUCOSIDASE"/>
    <property type="match status" value="1"/>
</dbReference>
<dbReference type="Gene3D" id="2.60.40.10">
    <property type="entry name" value="Immunoglobulins"/>
    <property type="match status" value="1"/>
</dbReference>
<dbReference type="AlphaFoldDB" id="A0A7M2J9X1"/>
<dbReference type="InterPro" id="IPR026891">
    <property type="entry name" value="Fn3-like"/>
</dbReference>
<evidence type="ECO:0000256" key="5">
    <source>
        <dbReference type="ARBA" id="ARBA00022801"/>
    </source>
</evidence>
<dbReference type="Gene3D" id="3.40.50.1700">
    <property type="entry name" value="Glycoside hydrolase family 3 C-terminal domain"/>
    <property type="match status" value="1"/>
</dbReference>
<keyword evidence="5 10" id="KW-0378">Hydrolase</keyword>